<comment type="caution">
    <text evidence="3">The sequence shown here is derived from an EMBL/GenBank/DDBJ whole genome shotgun (WGS) entry which is preliminary data.</text>
</comment>
<dbReference type="AlphaFoldDB" id="A0A7C8N2J4"/>
<dbReference type="InParanoid" id="A0A7C8N2J4"/>
<dbReference type="EMBL" id="WUBL01000129">
    <property type="protein sequence ID" value="KAF2964997.1"/>
    <property type="molecule type" value="Genomic_DNA"/>
</dbReference>
<dbReference type="Proteomes" id="UP000481858">
    <property type="component" value="Unassembled WGS sequence"/>
</dbReference>
<dbReference type="OrthoDB" id="540611at2759"/>
<accession>A0A7C8N2J4</accession>
<proteinExistence type="predicted"/>
<dbReference type="SUPFAM" id="SSF48208">
    <property type="entry name" value="Six-hairpin glycosidases"/>
    <property type="match status" value="1"/>
</dbReference>
<dbReference type="Pfam" id="PF07470">
    <property type="entry name" value="Glyco_hydro_88"/>
    <property type="match status" value="1"/>
</dbReference>
<evidence type="ECO:0000256" key="2">
    <source>
        <dbReference type="SAM" id="SignalP"/>
    </source>
</evidence>
<dbReference type="PANTHER" id="PTHR33886:SF9">
    <property type="entry name" value="UNSATURATED RHAMNOGALACTURONAN HYDROLASE (EUROFUNG)"/>
    <property type="match status" value="1"/>
</dbReference>
<dbReference type="Gene3D" id="1.50.10.10">
    <property type="match status" value="1"/>
</dbReference>
<name>A0A7C8N2J4_9PEZI</name>
<organism evidence="3 4">
    <name type="scientific">Xylaria multiplex</name>
    <dbReference type="NCBI Taxonomy" id="323545"/>
    <lineage>
        <taxon>Eukaryota</taxon>
        <taxon>Fungi</taxon>
        <taxon>Dikarya</taxon>
        <taxon>Ascomycota</taxon>
        <taxon>Pezizomycotina</taxon>
        <taxon>Sordariomycetes</taxon>
        <taxon>Xylariomycetidae</taxon>
        <taxon>Xylariales</taxon>
        <taxon>Xylariaceae</taxon>
        <taxon>Xylaria</taxon>
    </lineage>
</organism>
<dbReference type="GO" id="GO:0016787">
    <property type="term" value="F:hydrolase activity"/>
    <property type="evidence" value="ECO:0007669"/>
    <property type="project" value="UniProtKB-KW"/>
</dbReference>
<keyword evidence="1" id="KW-0378">Hydrolase</keyword>
<dbReference type="InterPro" id="IPR010905">
    <property type="entry name" value="Glyco_hydro_88"/>
</dbReference>
<gene>
    <name evidence="3" type="ORF">GQX73_g8567</name>
</gene>
<evidence type="ECO:0000313" key="4">
    <source>
        <dbReference type="Proteomes" id="UP000481858"/>
    </source>
</evidence>
<dbReference type="InterPro" id="IPR008928">
    <property type="entry name" value="6-hairpin_glycosidase_sf"/>
</dbReference>
<keyword evidence="4" id="KW-1185">Reference proteome</keyword>
<evidence type="ECO:0000313" key="3">
    <source>
        <dbReference type="EMBL" id="KAF2964997.1"/>
    </source>
</evidence>
<protein>
    <submittedName>
        <fullName evidence="3">Uncharacterized protein</fullName>
    </submittedName>
</protein>
<keyword evidence="2" id="KW-0732">Signal</keyword>
<evidence type="ECO:0000256" key="1">
    <source>
        <dbReference type="ARBA" id="ARBA00022801"/>
    </source>
</evidence>
<dbReference type="PANTHER" id="PTHR33886">
    <property type="entry name" value="UNSATURATED RHAMNOGALACTURONAN HYDROLASE (EUROFUNG)"/>
    <property type="match status" value="1"/>
</dbReference>
<reference evidence="3 4" key="1">
    <citation type="submission" date="2019-12" db="EMBL/GenBank/DDBJ databases">
        <title>Draft genome sequence of the ascomycete Xylaria multiplex DSM 110363.</title>
        <authorList>
            <person name="Buettner E."/>
            <person name="Kellner H."/>
        </authorList>
    </citation>
    <scope>NUCLEOTIDE SEQUENCE [LARGE SCALE GENOMIC DNA]</scope>
    <source>
        <strain evidence="3 4">DSM 110363</strain>
    </source>
</reference>
<sequence length="390" mass="44087">MRFILPVLAAGVATATPLAIMADSFIKRGVPSTINYSQMTLYGGFELAYNLTGDEKYASWYRSQIDALVLNDGTIKGWDYGKYSLDNYRMGNNLLYWYWKTGEAKYKSAASIVRQQINRHPRTATGGFWHRNPEYPNQMWLDGIFMADSFYAKWTKYFDEKNTTAWDDIALQYDNIEAHTRNAKTGLLVHGYDESKVAVWADPVTGAAPLVWNRAVGWYFMALLEVIQVWPQSHPARGRLIGYFTTLATALKKTQDESGGWWLIMDRKYAGAKGNYIESSGSAMFTYGFLKGIKLGLLDRDQYLAPAQKGYNLLADKYVVEKDDGTVDWEGTVEVGSLNSNATFEVTLPKDPDEDENADILQYYTSVPLAVNDYKGAGPFMYASYEIETL</sequence>
<dbReference type="InterPro" id="IPR012341">
    <property type="entry name" value="6hp_glycosidase-like_sf"/>
</dbReference>
<dbReference type="GO" id="GO:0005975">
    <property type="term" value="P:carbohydrate metabolic process"/>
    <property type="evidence" value="ECO:0007669"/>
    <property type="project" value="InterPro"/>
</dbReference>
<feature type="chain" id="PRO_5028869190" evidence="2">
    <location>
        <begin position="16"/>
        <end position="390"/>
    </location>
</feature>
<dbReference type="InterPro" id="IPR052043">
    <property type="entry name" value="PolySaccharide_Degr_Enz"/>
</dbReference>
<feature type="signal peptide" evidence="2">
    <location>
        <begin position="1"/>
        <end position="15"/>
    </location>
</feature>